<evidence type="ECO:0000313" key="2">
    <source>
        <dbReference type="EMBL" id="KAL0398239.1"/>
    </source>
</evidence>
<keyword evidence="1" id="KW-0812">Transmembrane</keyword>
<evidence type="ECO:0000256" key="1">
    <source>
        <dbReference type="SAM" id="Phobius"/>
    </source>
</evidence>
<comment type="caution">
    <text evidence="2">The sequence shown here is derived from an EMBL/GenBank/DDBJ whole genome shotgun (WGS) entry which is preliminary data.</text>
</comment>
<proteinExistence type="predicted"/>
<feature type="transmembrane region" description="Helical" evidence="1">
    <location>
        <begin position="12"/>
        <end position="30"/>
    </location>
</feature>
<reference evidence="2" key="2">
    <citation type="journal article" date="2024" name="Plant">
        <title>Genomic evolution and insights into agronomic trait innovations of Sesamum species.</title>
        <authorList>
            <person name="Miao H."/>
            <person name="Wang L."/>
            <person name="Qu L."/>
            <person name="Liu H."/>
            <person name="Sun Y."/>
            <person name="Le M."/>
            <person name="Wang Q."/>
            <person name="Wei S."/>
            <person name="Zheng Y."/>
            <person name="Lin W."/>
            <person name="Duan Y."/>
            <person name="Cao H."/>
            <person name="Xiong S."/>
            <person name="Wang X."/>
            <person name="Wei L."/>
            <person name="Li C."/>
            <person name="Ma Q."/>
            <person name="Ju M."/>
            <person name="Zhao R."/>
            <person name="Li G."/>
            <person name="Mu C."/>
            <person name="Tian Q."/>
            <person name="Mei H."/>
            <person name="Zhang T."/>
            <person name="Gao T."/>
            <person name="Zhang H."/>
        </authorList>
    </citation>
    <scope>NUCLEOTIDE SEQUENCE</scope>
    <source>
        <strain evidence="2">G02</strain>
    </source>
</reference>
<accession>A0AAW2T1D1</accession>
<sequence length="103" mass="11485">MLFPPLSLFFSTPYYLHFLIGFTLLLFLLFKWRAKIIAFLANIPDVGRVWEGWFGAETEGDVSPSHSSRQCLELVGRSPPLARGVASGWSYPARGNTPRAGRG</sequence>
<keyword evidence="1" id="KW-0472">Membrane</keyword>
<gene>
    <name evidence="2" type="ORF">Sradi_2167200</name>
</gene>
<name>A0AAW2T1D1_SESRA</name>
<dbReference type="AlphaFoldDB" id="A0AAW2T1D1"/>
<reference evidence="2" key="1">
    <citation type="submission" date="2020-06" db="EMBL/GenBank/DDBJ databases">
        <authorList>
            <person name="Li T."/>
            <person name="Hu X."/>
            <person name="Zhang T."/>
            <person name="Song X."/>
            <person name="Zhang H."/>
            <person name="Dai N."/>
            <person name="Sheng W."/>
            <person name="Hou X."/>
            <person name="Wei L."/>
        </authorList>
    </citation>
    <scope>NUCLEOTIDE SEQUENCE</scope>
    <source>
        <strain evidence="2">G02</strain>
        <tissue evidence="2">Leaf</tissue>
    </source>
</reference>
<dbReference type="EMBL" id="JACGWJ010000009">
    <property type="protein sequence ID" value="KAL0398239.1"/>
    <property type="molecule type" value="Genomic_DNA"/>
</dbReference>
<keyword evidence="1" id="KW-1133">Transmembrane helix</keyword>
<protein>
    <submittedName>
        <fullName evidence="2">Uncharacterized protein</fullName>
    </submittedName>
</protein>
<organism evidence="2">
    <name type="scientific">Sesamum radiatum</name>
    <name type="common">Black benniseed</name>
    <dbReference type="NCBI Taxonomy" id="300843"/>
    <lineage>
        <taxon>Eukaryota</taxon>
        <taxon>Viridiplantae</taxon>
        <taxon>Streptophyta</taxon>
        <taxon>Embryophyta</taxon>
        <taxon>Tracheophyta</taxon>
        <taxon>Spermatophyta</taxon>
        <taxon>Magnoliopsida</taxon>
        <taxon>eudicotyledons</taxon>
        <taxon>Gunneridae</taxon>
        <taxon>Pentapetalae</taxon>
        <taxon>asterids</taxon>
        <taxon>lamiids</taxon>
        <taxon>Lamiales</taxon>
        <taxon>Pedaliaceae</taxon>
        <taxon>Sesamum</taxon>
    </lineage>
</organism>